<dbReference type="GO" id="GO:0016301">
    <property type="term" value="F:kinase activity"/>
    <property type="evidence" value="ECO:0007669"/>
    <property type="project" value="UniProtKB-KW"/>
</dbReference>
<keyword evidence="8 11" id="KW-1133">Transmembrane helix</keyword>
<dbReference type="RefSeq" id="WP_345458887.1">
    <property type="nucleotide sequence ID" value="NZ_BAABKG010000003.1"/>
</dbReference>
<evidence type="ECO:0000256" key="9">
    <source>
        <dbReference type="ARBA" id="ARBA00023012"/>
    </source>
</evidence>
<evidence type="ECO:0000256" key="1">
    <source>
        <dbReference type="ARBA" id="ARBA00000085"/>
    </source>
</evidence>
<dbReference type="PROSITE" id="PS50885">
    <property type="entry name" value="HAMP"/>
    <property type="match status" value="1"/>
</dbReference>
<evidence type="ECO:0000256" key="4">
    <source>
        <dbReference type="ARBA" id="ARBA00022553"/>
    </source>
</evidence>
<dbReference type="InterPro" id="IPR005467">
    <property type="entry name" value="His_kinase_dom"/>
</dbReference>
<evidence type="ECO:0000256" key="11">
    <source>
        <dbReference type="SAM" id="Phobius"/>
    </source>
</evidence>
<evidence type="ECO:0000256" key="6">
    <source>
        <dbReference type="ARBA" id="ARBA00022692"/>
    </source>
</evidence>
<dbReference type="InterPro" id="IPR036890">
    <property type="entry name" value="HATPase_C_sf"/>
</dbReference>
<organism evidence="14 15">
    <name type="scientific">Nocardioides marinquilinus</name>
    <dbReference type="NCBI Taxonomy" id="1210400"/>
    <lineage>
        <taxon>Bacteria</taxon>
        <taxon>Bacillati</taxon>
        <taxon>Actinomycetota</taxon>
        <taxon>Actinomycetes</taxon>
        <taxon>Propionibacteriales</taxon>
        <taxon>Nocardioidaceae</taxon>
        <taxon>Nocardioides</taxon>
    </lineage>
</organism>
<evidence type="ECO:0000256" key="3">
    <source>
        <dbReference type="ARBA" id="ARBA00012438"/>
    </source>
</evidence>
<keyword evidence="6 11" id="KW-0812">Transmembrane</keyword>
<feature type="transmembrane region" description="Helical" evidence="11">
    <location>
        <begin position="36"/>
        <end position="57"/>
    </location>
</feature>
<dbReference type="PANTHER" id="PTHR45453">
    <property type="entry name" value="PHOSPHATE REGULON SENSOR PROTEIN PHOR"/>
    <property type="match status" value="1"/>
</dbReference>
<dbReference type="SUPFAM" id="SSF47384">
    <property type="entry name" value="Homodimeric domain of signal transducing histidine kinase"/>
    <property type="match status" value="1"/>
</dbReference>
<evidence type="ECO:0000256" key="7">
    <source>
        <dbReference type="ARBA" id="ARBA00022777"/>
    </source>
</evidence>
<name>A0ABP9PNY1_9ACTN</name>
<dbReference type="Proteomes" id="UP001500221">
    <property type="component" value="Unassembled WGS sequence"/>
</dbReference>
<evidence type="ECO:0000256" key="2">
    <source>
        <dbReference type="ARBA" id="ARBA00004236"/>
    </source>
</evidence>
<comment type="caution">
    <text evidence="14">The sequence shown here is derived from an EMBL/GenBank/DDBJ whole genome shotgun (WGS) entry which is preliminary data.</text>
</comment>
<dbReference type="InterPro" id="IPR003660">
    <property type="entry name" value="HAMP_dom"/>
</dbReference>
<dbReference type="PROSITE" id="PS50109">
    <property type="entry name" value="HIS_KIN"/>
    <property type="match status" value="1"/>
</dbReference>
<evidence type="ECO:0000313" key="15">
    <source>
        <dbReference type="Proteomes" id="UP001500221"/>
    </source>
</evidence>
<keyword evidence="11" id="KW-0472">Membrane</keyword>
<dbReference type="Gene3D" id="3.30.565.10">
    <property type="entry name" value="Histidine kinase-like ATPase, C-terminal domain"/>
    <property type="match status" value="1"/>
</dbReference>
<protein>
    <recommendedName>
        <fullName evidence="10">Sensor-like histidine kinase SenX3</fullName>
        <ecNumber evidence="3">2.7.13.3</ecNumber>
    </recommendedName>
</protein>
<dbReference type="InterPro" id="IPR036097">
    <property type="entry name" value="HisK_dim/P_sf"/>
</dbReference>
<keyword evidence="5" id="KW-0808">Transferase</keyword>
<dbReference type="SMART" id="SM00387">
    <property type="entry name" value="HATPase_c"/>
    <property type="match status" value="1"/>
</dbReference>
<keyword evidence="7 14" id="KW-0418">Kinase</keyword>
<feature type="domain" description="HAMP" evidence="13">
    <location>
        <begin position="90"/>
        <end position="141"/>
    </location>
</feature>
<dbReference type="CDD" id="cd00082">
    <property type="entry name" value="HisKA"/>
    <property type="match status" value="1"/>
</dbReference>
<proteinExistence type="predicted"/>
<gene>
    <name evidence="14" type="ORF">GCM10023340_25440</name>
</gene>
<dbReference type="EMBL" id="BAABKG010000003">
    <property type="protein sequence ID" value="GAA5149701.1"/>
    <property type="molecule type" value="Genomic_DNA"/>
</dbReference>
<dbReference type="InterPro" id="IPR003594">
    <property type="entry name" value="HATPase_dom"/>
</dbReference>
<evidence type="ECO:0000259" key="12">
    <source>
        <dbReference type="PROSITE" id="PS50109"/>
    </source>
</evidence>
<accession>A0ABP9PNY1</accession>
<feature type="transmembrane region" description="Helical" evidence="11">
    <location>
        <begin position="6"/>
        <end position="29"/>
    </location>
</feature>
<feature type="domain" description="Histidine kinase" evidence="12">
    <location>
        <begin position="156"/>
        <end position="383"/>
    </location>
</feature>
<dbReference type="Pfam" id="PF02518">
    <property type="entry name" value="HATPase_c"/>
    <property type="match status" value="1"/>
</dbReference>
<feature type="transmembrane region" description="Helical" evidence="11">
    <location>
        <begin position="69"/>
        <end position="95"/>
    </location>
</feature>
<dbReference type="InterPro" id="IPR003661">
    <property type="entry name" value="HisK_dim/P_dom"/>
</dbReference>
<evidence type="ECO:0000259" key="13">
    <source>
        <dbReference type="PROSITE" id="PS50885"/>
    </source>
</evidence>
<reference evidence="15" key="1">
    <citation type="journal article" date="2019" name="Int. J. Syst. Evol. Microbiol.">
        <title>The Global Catalogue of Microorganisms (GCM) 10K type strain sequencing project: providing services to taxonomists for standard genome sequencing and annotation.</title>
        <authorList>
            <consortium name="The Broad Institute Genomics Platform"/>
            <consortium name="The Broad Institute Genome Sequencing Center for Infectious Disease"/>
            <person name="Wu L."/>
            <person name="Ma J."/>
        </authorList>
    </citation>
    <scope>NUCLEOTIDE SEQUENCE [LARGE SCALE GENOMIC DNA]</scope>
    <source>
        <strain evidence="15">JCM 18459</strain>
    </source>
</reference>
<dbReference type="Pfam" id="PF00512">
    <property type="entry name" value="HisKA"/>
    <property type="match status" value="1"/>
</dbReference>
<dbReference type="PANTHER" id="PTHR45453:SF1">
    <property type="entry name" value="PHOSPHATE REGULON SENSOR PROTEIN PHOR"/>
    <property type="match status" value="1"/>
</dbReference>
<dbReference type="PRINTS" id="PR00344">
    <property type="entry name" value="BCTRLSENSOR"/>
</dbReference>
<evidence type="ECO:0000313" key="14">
    <source>
        <dbReference type="EMBL" id="GAA5149701.1"/>
    </source>
</evidence>
<keyword evidence="15" id="KW-1185">Reference proteome</keyword>
<dbReference type="InterPro" id="IPR050351">
    <property type="entry name" value="BphY/WalK/GraS-like"/>
</dbReference>
<dbReference type="InterPro" id="IPR004358">
    <property type="entry name" value="Sig_transdc_His_kin-like_C"/>
</dbReference>
<evidence type="ECO:0000256" key="5">
    <source>
        <dbReference type="ARBA" id="ARBA00022679"/>
    </source>
</evidence>
<evidence type="ECO:0000256" key="10">
    <source>
        <dbReference type="ARBA" id="ARBA00039401"/>
    </source>
</evidence>
<dbReference type="SMART" id="SM00388">
    <property type="entry name" value="HisKA"/>
    <property type="match status" value="1"/>
</dbReference>
<comment type="catalytic activity">
    <reaction evidence="1">
        <text>ATP + protein L-histidine = ADP + protein N-phospho-L-histidine.</text>
        <dbReference type="EC" id="2.7.13.3"/>
    </reaction>
</comment>
<evidence type="ECO:0000256" key="8">
    <source>
        <dbReference type="ARBA" id="ARBA00022989"/>
    </source>
</evidence>
<keyword evidence="4" id="KW-0597">Phosphoprotein</keyword>
<comment type="subcellular location">
    <subcellularLocation>
        <location evidence="2">Cell membrane</location>
    </subcellularLocation>
</comment>
<sequence length="383" mass="39699">MSDTVEIVVVAAIAAVVVGALGLGAGVALRSRSLRWQLGLVAVVAVLCVLGGVLAVAQRMLLSDHDLDVVTLVTVVAAVIAIVVALALSAALTRFSASLRAGVRRVGQGERFEAPPGGPAELRALAAELHDMQVRLEESRARELRVETARRELVSWVSHDLRTPLAGLRAMAEALEDGVAADPARYHAQIRTDVDRLSRMVDDLFELSRIHAGVLPHEPEPLPLDDLVSEAIAAAEPVARARGVAVRGSVEPGLVVRADPAGLTRVLSNLVANAVRHTRPGEAVEIRGQAASGTVELSVADGCGGIDDADLARVFDVAWTGSQARTPEPVAAGAAGRPPEPGGARAGLGLAIVKGIVEAHHGRVAVANVPGGCRFSVRLPASD</sequence>
<dbReference type="SUPFAM" id="SSF55874">
    <property type="entry name" value="ATPase domain of HSP90 chaperone/DNA topoisomerase II/histidine kinase"/>
    <property type="match status" value="1"/>
</dbReference>
<keyword evidence="9" id="KW-0902">Two-component regulatory system</keyword>
<dbReference type="EC" id="2.7.13.3" evidence="3"/>
<dbReference type="Gene3D" id="1.10.287.130">
    <property type="match status" value="1"/>
</dbReference>